<dbReference type="AlphaFoldDB" id="A0A0T5VQ89"/>
<feature type="domain" description="TonB C-terminal" evidence="2">
    <location>
        <begin position="219"/>
        <end position="309"/>
    </location>
</feature>
<dbReference type="GO" id="GO:0055085">
    <property type="term" value="P:transmembrane transport"/>
    <property type="evidence" value="ECO:0007669"/>
    <property type="project" value="InterPro"/>
</dbReference>
<dbReference type="Pfam" id="PF03544">
    <property type="entry name" value="TonB_C"/>
    <property type="match status" value="1"/>
</dbReference>
<protein>
    <recommendedName>
        <fullName evidence="2">TonB C-terminal domain-containing protein</fullName>
    </recommendedName>
</protein>
<dbReference type="Proteomes" id="UP000051950">
    <property type="component" value="Unassembled WGS sequence"/>
</dbReference>
<gene>
    <name evidence="3" type="ORF">ASU31_11060</name>
</gene>
<proteinExistence type="predicted"/>
<evidence type="ECO:0000313" key="4">
    <source>
        <dbReference type="Proteomes" id="UP000051950"/>
    </source>
</evidence>
<dbReference type="PROSITE" id="PS52015">
    <property type="entry name" value="TONB_CTD"/>
    <property type="match status" value="1"/>
</dbReference>
<dbReference type="SUPFAM" id="SSF74653">
    <property type="entry name" value="TolA/TonB C-terminal domain"/>
    <property type="match status" value="1"/>
</dbReference>
<evidence type="ECO:0000259" key="2">
    <source>
        <dbReference type="PROSITE" id="PS52015"/>
    </source>
</evidence>
<keyword evidence="1" id="KW-1133">Transmembrane helix</keyword>
<organism evidence="3 4">
    <name type="scientific">Pedobacter ginsenosidimutans</name>
    <dbReference type="NCBI Taxonomy" id="687842"/>
    <lineage>
        <taxon>Bacteria</taxon>
        <taxon>Pseudomonadati</taxon>
        <taxon>Bacteroidota</taxon>
        <taxon>Sphingobacteriia</taxon>
        <taxon>Sphingobacteriales</taxon>
        <taxon>Sphingobacteriaceae</taxon>
        <taxon>Pedobacter</taxon>
    </lineage>
</organism>
<dbReference type="STRING" id="687842.ASU31_11060"/>
<dbReference type="RefSeq" id="WP_057932377.1">
    <property type="nucleotide sequence ID" value="NZ_LMZQ01000006.1"/>
</dbReference>
<keyword evidence="1" id="KW-0472">Membrane</keyword>
<dbReference type="Gene3D" id="3.30.1150.10">
    <property type="match status" value="1"/>
</dbReference>
<name>A0A0T5VQ89_9SPHI</name>
<dbReference type="InterPro" id="IPR037682">
    <property type="entry name" value="TonB_C"/>
</dbReference>
<dbReference type="EMBL" id="LMZQ01000006">
    <property type="protein sequence ID" value="KRT16034.1"/>
    <property type="molecule type" value="Genomic_DNA"/>
</dbReference>
<keyword evidence="1" id="KW-0812">Transmembrane</keyword>
<reference evidence="3 4" key="1">
    <citation type="submission" date="2015-11" db="EMBL/GenBank/DDBJ databases">
        <title>Sequence of Pedobacter ginsenosidimutans.</title>
        <authorList>
            <person name="Carson E."/>
            <person name="Keyser V."/>
            <person name="Newman J."/>
            <person name="Miller J."/>
        </authorList>
    </citation>
    <scope>NUCLEOTIDE SEQUENCE [LARGE SCALE GENOMIC DNA]</scope>
    <source>
        <strain evidence="3 4">KACC 14530</strain>
    </source>
</reference>
<comment type="caution">
    <text evidence="3">The sequence shown here is derived from an EMBL/GenBank/DDBJ whole genome shotgun (WGS) entry which is preliminary data.</text>
</comment>
<dbReference type="OrthoDB" id="615868at2"/>
<sequence length="309" mass="34974">MYIIKKNILLRAVFGMVLYFGITLNASAQLYSSSNPQFEWGGWVQNSCYKGIYIRVQKAYFNKSSQQWYWNWQIQNRYTKRVAISWVFYDKNEGKPSVTNSRHTFEPNAIWKNGSFGSETELSWIFEAACFAFKEYNGTLLDDCSTNPAIYRKGYYYAECDNGIPNYKAYNGERTTQSNQTTNTYRNTGTTGARNLQNQQTSSNQNAAYDTGSGVVPAKFKGDLGAFIGENLKYPQKAIESNIQGKVNVKIIIETDGSVSASIIDGPMALRDEALRVATLTSRNWTPARLNNISVRYSLTLPITFNLSN</sequence>
<accession>A0A0T5VQ89</accession>
<feature type="transmembrane region" description="Helical" evidence="1">
    <location>
        <begin position="12"/>
        <end position="31"/>
    </location>
</feature>
<evidence type="ECO:0000313" key="3">
    <source>
        <dbReference type="EMBL" id="KRT16034.1"/>
    </source>
</evidence>
<evidence type="ECO:0000256" key="1">
    <source>
        <dbReference type="SAM" id="Phobius"/>
    </source>
</evidence>
<keyword evidence="4" id="KW-1185">Reference proteome</keyword>